<name>A0A6J4Q958_9ACTN</name>
<dbReference type="InterPro" id="IPR003594">
    <property type="entry name" value="HATPase_dom"/>
</dbReference>
<feature type="domain" description="Histidine kinase/HSP90-like ATPase" evidence="1">
    <location>
        <begin position="81"/>
        <end position="122"/>
    </location>
</feature>
<evidence type="ECO:0000259" key="1">
    <source>
        <dbReference type="Pfam" id="PF02518"/>
    </source>
</evidence>
<reference evidence="2" key="1">
    <citation type="submission" date="2020-02" db="EMBL/GenBank/DDBJ databases">
        <authorList>
            <person name="Meier V. D."/>
        </authorList>
    </citation>
    <scope>NUCLEOTIDE SEQUENCE</scope>
    <source>
        <strain evidence="2">AVDCRST_MAG78</strain>
    </source>
</reference>
<accession>A0A6J4Q958</accession>
<dbReference type="EMBL" id="CADCVB010000144">
    <property type="protein sequence ID" value="CAA9437113.1"/>
    <property type="molecule type" value="Genomic_DNA"/>
</dbReference>
<protein>
    <recommendedName>
        <fullName evidence="1">Histidine kinase/HSP90-like ATPase domain-containing protein</fullName>
    </recommendedName>
</protein>
<dbReference type="Gene3D" id="3.30.565.10">
    <property type="entry name" value="Histidine kinase-like ATPase, C-terminal domain"/>
    <property type="match status" value="1"/>
</dbReference>
<dbReference type="Pfam" id="PF02518">
    <property type="entry name" value="HATPase_c"/>
    <property type="match status" value="1"/>
</dbReference>
<proteinExistence type="predicted"/>
<organism evidence="2">
    <name type="scientific">uncultured Rubrobacteraceae bacterium</name>
    <dbReference type="NCBI Taxonomy" id="349277"/>
    <lineage>
        <taxon>Bacteria</taxon>
        <taxon>Bacillati</taxon>
        <taxon>Actinomycetota</taxon>
        <taxon>Rubrobacteria</taxon>
        <taxon>Rubrobacterales</taxon>
        <taxon>Rubrobacteraceae</taxon>
        <taxon>environmental samples</taxon>
    </lineage>
</organism>
<sequence>MARVTEFGFPLDLNLLRTDVRALLYRVFMRFQDELPSAVSIELETAPEVDHAVVGSPEAARDGGRALAQRSGGAAGLWWTSDEESRVGLAFTKAIVEQHGGYLEVVSEPGGGTYARLRLPLRD</sequence>
<dbReference type="SUPFAM" id="SSF55874">
    <property type="entry name" value="ATPase domain of HSP90 chaperone/DNA topoisomerase II/histidine kinase"/>
    <property type="match status" value="1"/>
</dbReference>
<dbReference type="AlphaFoldDB" id="A0A6J4Q958"/>
<gene>
    <name evidence="2" type="ORF">AVDCRST_MAG78-2118</name>
</gene>
<dbReference type="InterPro" id="IPR036890">
    <property type="entry name" value="HATPase_C_sf"/>
</dbReference>
<evidence type="ECO:0000313" key="2">
    <source>
        <dbReference type="EMBL" id="CAA9437113.1"/>
    </source>
</evidence>